<reference evidence="2" key="1">
    <citation type="journal article" date="2021" name="PeerJ">
        <title>Extensive microbial diversity within the chicken gut microbiome revealed by metagenomics and culture.</title>
        <authorList>
            <person name="Gilroy R."/>
            <person name="Ravi A."/>
            <person name="Getino M."/>
            <person name="Pursley I."/>
            <person name="Horton D.L."/>
            <person name="Alikhan N.F."/>
            <person name="Baker D."/>
            <person name="Gharbi K."/>
            <person name="Hall N."/>
            <person name="Watson M."/>
            <person name="Adriaenssens E.M."/>
            <person name="Foster-Nyarko E."/>
            <person name="Jarju S."/>
            <person name="Secka A."/>
            <person name="Antonio M."/>
            <person name="Oren A."/>
            <person name="Chaudhuri R.R."/>
            <person name="La Ragione R."/>
            <person name="Hildebrand F."/>
            <person name="Pallen M.J."/>
        </authorList>
    </citation>
    <scope>NUCLEOTIDE SEQUENCE</scope>
    <source>
        <strain evidence="2">12435</strain>
    </source>
</reference>
<evidence type="ECO:0000313" key="3">
    <source>
        <dbReference type="Proteomes" id="UP000823990"/>
    </source>
</evidence>
<accession>A0A9D1Q138</accession>
<dbReference type="InterPro" id="IPR003593">
    <property type="entry name" value="AAA+_ATPase"/>
</dbReference>
<dbReference type="SUPFAM" id="SSF47598">
    <property type="entry name" value="Ribbon-helix-helix"/>
    <property type="match status" value="1"/>
</dbReference>
<dbReference type="Gene3D" id="1.10.1220.10">
    <property type="entry name" value="Met repressor-like"/>
    <property type="match status" value="1"/>
</dbReference>
<sequence length="309" mass="34920">MKDERKQVIVRMKPELLEKLSALADREYRSVNGEIEYLVSQAVRTDGGSGAYPSEFFDGASAFIWDGEERELLPMRSTDPVRLTDLKRYEDEKAVVVKNTLAFLNGLPAQNVLLYGDRGTGKSSTVHAVLNEYAPRGLRLIEVKKKDIITLPRLMNAISDGGDKKFIIFIDDLTFVEGQDNYGELKAVLEGSALHLGNLLIYATTNRRHLIKETAEDRKNDMHESDLRQEQMSLSDRFGIVVTYLDPDKREFIDILRSILSDRGITLPEDELELRAERFCLEKGGRSPRGARQLADIIECETRDPAALS</sequence>
<name>A0A9D1Q138_9FIRM</name>
<protein>
    <submittedName>
        <fullName evidence="2">DUF815 domain-containing protein</fullName>
    </submittedName>
</protein>
<dbReference type="InterPro" id="IPR010985">
    <property type="entry name" value="Ribbon_hlx_hlx"/>
</dbReference>
<dbReference type="SUPFAM" id="SSF52540">
    <property type="entry name" value="P-loop containing nucleoside triphosphate hydrolases"/>
    <property type="match status" value="1"/>
</dbReference>
<dbReference type="InterPro" id="IPR008533">
    <property type="entry name" value="DUF815"/>
</dbReference>
<organism evidence="2 3">
    <name type="scientific">Candidatus Protoclostridium stercorigallinarum</name>
    <dbReference type="NCBI Taxonomy" id="2838741"/>
    <lineage>
        <taxon>Bacteria</taxon>
        <taxon>Bacillati</taxon>
        <taxon>Bacillota</taxon>
        <taxon>Clostridia</taxon>
        <taxon>Candidatus Protoclostridium</taxon>
    </lineage>
</organism>
<dbReference type="EMBL" id="DXHS01000105">
    <property type="protein sequence ID" value="HIW02963.1"/>
    <property type="molecule type" value="Genomic_DNA"/>
</dbReference>
<comment type="caution">
    <text evidence="2">The sequence shown here is derived from an EMBL/GenBank/DDBJ whole genome shotgun (WGS) entry which is preliminary data.</text>
</comment>
<dbReference type="CDD" id="cd00009">
    <property type="entry name" value="AAA"/>
    <property type="match status" value="1"/>
</dbReference>
<proteinExistence type="predicted"/>
<dbReference type="Proteomes" id="UP000823990">
    <property type="component" value="Unassembled WGS sequence"/>
</dbReference>
<dbReference type="InterPro" id="IPR027417">
    <property type="entry name" value="P-loop_NTPase"/>
</dbReference>
<evidence type="ECO:0000313" key="2">
    <source>
        <dbReference type="EMBL" id="HIW02963.1"/>
    </source>
</evidence>
<dbReference type="InterPro" id="IPR013321">
    <property type="entry name" value="Arc_rbn_hlx_hlx"/>
</dbReference>
<dbReference type="AlphaFoldDB" id="A0A9D1Q138"/>
<reference evidence="2" key="2">
    <citation type="submission" date="2021-04" db="EMBL/GenBank/DDBJ databases">
        <authorList>
            <person name="Gilroy R."/>
        </authorList>
    </citation>
    <scope>NUCLEOTIDE SEQUENCE</scope>
    <source>
        <strain evidence="2">12435</strain>
    </source>
</reference>
<gene>
    <name evidence="2" type="ORF">H9892_06445</name>
</gene>
<dbReference type="PANTHER" id="PTHR42935:SF1">
    <property type="entry name" value="SLR0930 PROTEIN"/>
    <property type="match status" value="1"/>
</dbReference>
<dbReference type="SMART" id="SM00382">
    <property type="entry name" value="AAA"/>
    <property type="match status" value="1"/>
</dbReference>
<feature type="domain" description="AAA+ ATPase" evidence="1">
    <location>
        <begin position="108"/>
        <end position="266"/>
    </location>
</feature>
<evidence type="ECO:0000259" key="1">
    <source>
        <dbReference type="SMART" id="SM00382"/>
    </source>
</evidence>
<dbReference type="Gene3D" id="3.40.50.300">
    <property type="entry name" value="P-loop containing nucleotide triphosphate hydrolases"/>
    <property type="match status" value="1"/>
</dbReference>
<dbReference type="Pfam" id="PF05673">
    <property type="entry name" value="DUF815"/>
    <property type="match status" value="1"/>
</dbReference>
<dbReference type="PANTHER" id="PTHR42935">
    <property type="entry name" value="SLR0930 PROTEIN"/>
    <property type="match status" value="1"/>
</dbReference>
<dbReference type="GO" id="GO:0006355">
    <property type="term" value="P:regulation of DNA-templated transcription"/>
    <property type="evidence" value="ECO:0007669"/>
    <property type="project" value="InterPro"/>
</dbReference>